<evidence type="ECO:0000313" key="1">
    <source>
        <dbReference type="EMBL" id="OJI85716.1"/>
    </source>
</evidence>
<keyword evidence="2" id="KW-1185">Reference proteome</keyword>
<gene>
    <name evidence="1" type="ORF">ASPTUDRAFT_55315</name>
</gene>
<dbReference type="VEuPathDB" id="FungiDB:ASPTUDRAFT_55315"/>
<dbReference type="OrthoDB" id="10625306at2759"/>
<dbReference type="EMBL" id="KV878198">
    <property type="protein sequence ID" value="OJI85716.1"/>
    <property type="molecule type" value="Genomic_DNA"/>
</dbReference>
<dbReference type="AlphaFoldDB" id="A0A1L9N8S8"/>
<sequence>MRSRPRASVERPLDTARLVLGFLDPGEGFSVGPGLPSFTRGSRIAAVAPSSIQHPSRASDLRGRGTCCTPLPRAPRNTMMTTNQLLSGRGQSLTIDYSQLHVLRGCAIVIRQRASRRPQQQQMLDISSSSAILARSNYPQFSNLISIPHPHARAPQRATVAANPPSIDDAPCFAELLLPSDQQNPINRAIAAWLFFRAAVRMLGSGLARALPDSGNYCPSVPGRLAVGQSWNRHGTVQNDRVWNGYRQDKMEGYRTRTATTSQLICVK</sequence>
<organism evidence="1 2">
    <name type="scientific">Aspergillus tubingensis (strain CBS 134.48)</name>
    <dbReference type="NCBI Taxonomy" id="767770"/>
    <lineage>
        <taxon>Eukaryota</taxon>
        <taxon>Fungi</taxon>
        <taxon>Dikarya</taxon>
        <taxon>Ascomycota</taxon>
        <taxon>Pezizomycotina</taxon>
        <taxon>Eurotiomycetes</taxon>
        <taxon>Eurotiomycetidae</taxon>
        <taxon>Eurotiales</taxon>
        <taxon>Aspergillaceae</taxon>
        <taxon>Aspergillus</taxon>
        <taxon>Aspergillus subgen. Circumdati</taxon>
    </lineage>
</organism>
<dbReference type="OMA" id="CAIVIRQ"/>
<evidence type="ECO:0000313" key="2">
    <source>
        <dbReference type="Proteomes" id="UP000184304"/>
    </source>
</evidence>
<dbReference type="Proteomes" id="UP000184304">
    <property type="component" value="Unassembled WGS sequence"/>
</dbReference>
<protein>
    <submittedName>
        <fullName evidence="1">Uncharacterized protein</fullName>
    </submittedName>
</protein>
<accession>A0A1L9N8S8</accession>
<reference evidence="2" key="1">
    <citation type="journal article" date="2017" name="Genome Biol.">
        <title>Comparative genomics reveals high biological diversity and specific adaptations in the industrially and medically important fungal genus Aspergillus.</title>
        <authorList>
            <person name="de Vries R.P."/>
            <person name="Riley R."/>
            <person name="Wiebenga A."/>
            <person name="Aguilar-Osorio G."/>
            <person name="Amillis S."/>
            <person name="Uchima C.A."/>
            <person name="Anderluh G."/>
            <person name="Asadollahi M."/>
            <person name="Askin M."/>
            <person name="Barry K."/>
            <person name="Battaglia E."/>
            <person name="Bayram O."/>
            <person name="Benocci T."/>
            <person name="Braus-Stromeyer S.A."/>
            <person name="Caldana C."/>
            <person name="Canovas D."/>
            <person name="Cerqueira G.C."/>
            <person name="Chen F."/>
            <person name="Chen W."/>
            <person name="Choi C."/>
            <person name="Clum A."/>
            <person name="Dos Santos R.A."/>
            <person name="Damasio A.R."/>
            <person name="Diallinas G."/>
            <person name="Emri T."/>
            <person name="Fekete E."/>
            <person name="Flipphi M."/>
            <person name="Freyberg S."/>
            <person name="Gallo A."/>
            <person name="Gournas C."/>
            <person name="Habgood R."/>
            <person name="Hainaut M."/>
            <person name="Harispe M.L."/>
            <person name="Henrissat B."/>
            <person name="Hilden K.S."/>
            <person name="Hope R."/>
            <person name="Hossain A."/>
            <person name="Karabika E."/>
            <person name="Karaffa L."/>
            <person name="Karanyi Z."/>
            <person name="Krasevec N."/>
            <person name="Kuo A."/>
            <person name="Kusch H."/>
            <person name="LaButti K."/>
            <person name="Lagendijk E.L."/>
            <person name="Lapidus A."/>
            <person name="Levasseur A."/>
            <person name="Lindquist E."/>
            <person name="Lipzen A."/>
            <person name="Logrieco A.F."/>
            <person name="MacCabe A."/>
            <person name="Maekelae M.R."/>
            <person name="Malavazi I."/>
            <person name="Melin P."/>
            <person name="Meyer V."/>
            <person name="Mielnichuk N."/>
            <person name="Miskei M."/>
            <person name="Molnar A.P."/>
            <person name="Mule G."/>
            <person name="Ngan C.Y."/>
            <person name="Orejas M."/>
            <person name="Orosz E."/>
            <person name="Ouedraogo J.P."/>
            <person name="Overkamp K.M."/>
            <person name="Park H.-S."/>
            <person name="Perrone G."/>
            <person name="Piumi F."/>
            <person name="Punt P.J."/>
            <person name="Ram A.F."/>
            <person name="Ramon A."/>
            <person name="Rauscher S."/>
            <person name="Record E."/>
            <person name="Riano-Pachon D.M."/>
            <person name="Robert V."/>
            <person name="Roehrig J."/>
            <person name="Ruller R."/>
            <person name="Salamov A."/>
            <person name="Salih N.S."/>
            <person name="Samson R.A."/>
            <person name="Sandor E."/>
            <person name="Sanguinetti M."/>
            <person name="Schuetze T."/>
            <person name="Sepcic K."/>
            <person name="Shelest E."/>
            <person name="Sherlock G."/>
            <person name="Sophianopoulou V."/>
            <person name="Squina F.M."/>
            <person name="Sun H."/>
            <person name="Susca A."/>
            <person name="Todd R.B."/>
            <person name="Tsang A."/>
            <person name="Unkles S.E."/>
            <person name="van de Wiele N."/>
            <person name="van Rossen-Uffink D."/>
            <person name="Oliveira J.V."/>
            <person name="Vesth T.C."/>
            <person name="Visser J."/>
            <person name="Yu J.-H."/>
            <person name="Zhou M."/>
            <person name="Andersen M.R."/>
            <person name="Archer D.B."/>
            <person name="Baker S.E."/>
            <person name="Benoit I."/>
            <person name="Brakhage A.A."/>
            <person name="Braus G.H."/>
            <person name="Fischer R."/>
            <person name="Frisvad J.C."/>
            <person name="Goldman G.H."/>
            <person name="Houbraken J."/>
            <person name="Oakley B."/>
            <person name="Pocsi I."/>
            <person name="Scazzocchio C."/>
            <person name="Seiboth B."/>
            <person name="vanKuyk P.A."/>
            <person name="Wortman J."/>
            <person name="Dyer P.S."/>
            <person name="Grigoriev I.V."/>
        </authorList>
    </citation>
    <scope>NUCLEOTIDE SEQUENCE [LARGE SCALE GENOMIC DNA]</scope>
    <source>
        <strain evidence="2">CBS 134.48</strain>
    </source>
</reference>
<name>A0A1L9N8S8_ASPTC</name>
<proteinExistence type="predicted"/>